<dbReference type="AlphaFoldDB" id="A0A2H0UK24"/>
<dbReference type="PANTHER" id="PTHR34039:SF1">
    <property type="entry name" value="UPF0102 PROTEIN YRAN"/>
    <property type="match status" value="1"/>
</dbReference>
<dbReference type="SUPFAM" id="SSF52980">
    <property type="entry name" value="Restriction endonuclease-like"/>
    <property type="match status" value="1"/>
</dbReference>
<dbReference type="Proteomes" id="UP000229526">
    <property type="component" value="Unassembled WGS sequence"/>
</dbReference>
<proteinExistence type="inferred from homology"/>
<gene>
    <name evidence="2" type="ORF">COU11_04550</name>
</gene>
<evidence type="ECO:0000313" key="2">
    <source>
        <dbReference type="EMBL" id="PIR86749.1"/>
    </source>
</evidence>
<dbReference type="GO" id="GO:0003676">
    <property type="term" value="F:nucleic acid binding"/>
    <property type="evidence" value="ECO:0007669"/>
    <property type="project" value="InterPro"/>
</dbReference>
<dbReference type="PANTHER" id="PTHR34039">
    <property type="entry name" value="UPF0102 PROTEIN YRAN"/>
    <property type="match status" value="1"/>
</dbReference>
<evidence type="ECO:0000256" key="1">
    <source>
        <dbReference type="ARBA" id="ARBA00006738"/>
    </source>
</evidence>
<comment type="caution">
    <text evidence="2">The sequence shown here is derived from an EMBL/GenBank/DDBJ whole genome shotgun (WGS) entry which is preliminary data.</text>
</comment>
<organism evidence="2 3">
    <name type="scientific">Candidatus Harrisonbacteria bacterium CG10_big_fil_rev_8_21_14_0_10_49_15</name>
    <dbReference type="NCBI Taxonomy" id="1974587"/>
    <lineage>
        <taxon>Bacteria</taxon>
        <taxon>Candidatus Harrisoniibacteriota</taxon>
    </lineage>
</organism>
<accession>A0A2H0UK24</accession>
<comment type="similarity">
    <text evidence="1">Belongs to the UPF0102 family.</text>
</comment>
<reference evidence="3" key="1">
    <citation type="submission" date="2017-09" db="EMBL/GenBank/DDBJ databases">
        <title>Depth-based differentiation of microbial function through sediment-hosted aquifers and enrichment of novel symbionts in the deep terrestrial subsurface.</title>
        <authorList>
            <person name="Probst A.J."/>
            <person name="Ladd B."/>
            <person name="Jarett J.K."/>
            <person name="Geller-Mcgrath D.E."/>
            <person name="Sieber C.M.K."/>
            <person name="Emerson J.B."/>
            <person name="Anantharaman K."/>
            <person name="Thomas B.C."/>
            <person name="Malmstrom R."/>
            <person name="Stieglmeier M."/>
            <person name="Klingl A."/>
            <person name="Woyke T."/>
            <person name="Ryan C.M."/>
            <person name="Banfield J.F."/>
        </authorList>
    </citation>
    <scope>NUCLEOTIDE SEQUENCE [LARGE SCALE GENOMIC DNA]</scope>
</reference>
<name>A0A2H0UK24_9BACT</name>
<sequence length="129" mass="14430">MAKNTTAKGDFGEAIAAMYLRDNGYKILEAKFKVPGGELDLVCRETSTGVLVFAEVKTMTGASDSFRAEHLYGFAKQKKTHRSAQWYSGKYPERVGEAGWRCDLVAITVLNPILTDYKKDCIINHYQNV</sequence>
<evidence type="ECO:0000313" key="3">
    <source>
        <dbReference type="Proteomes" id="UP000229526"/>
    </source>
</evidence>
<protein>
    <submittedName>
        <fullName evidence="2">YraN family protein</fullName>
    </submittedName>
</protein>
<dbReference type="Pfam" id="PF02021">
    <property type="entry name" value="UPF0102"/>
    <property type="match status" value="1"/>
</dbReference>
<dbReference type="InterPro" id="IPR011856">
    <property type="entry name" value="tRNA_endonuc-like_dom_sf"/>
</dbReference>
<dbReference type="Gene3D" id="3.40.1350.10">
    <property type="match status" value="1"/>
</dbReference>
<dbReference type="EMBL" id="PFBD01000028">
    <property type="protein sequence ID" value="PIR86749.1"/>
    <property type="molecule type" value="Genomic_DNA"/>
</dbReference>
<dbReference type="InterPro" id="IPR011335">
    <property type="entry name" value="Restrct_endonuc-II-like"/>
</dbReference>
<dbReference type="InterPro" id="IPR003509">
    <property type="entry name" value="UPF0102_YraN-like"/>
</dbReference>